<keyword evidence="4" id="KW-1185">Reference proteome</keyword>
<evidence type="ECO:0000313" key="3">
    <source>
        <dbReference type="EMBL" id="SEB29313.1"/>
    </source>
</evidence>
<dbReference type="Proteomes" id="UP000183561">
    <property type="component" value="Unassembled WGS sequence"/>
</dbReference>
<dbReference type="EMBL" id="FNSV01000001">
    <property type="protein sequence ID" value="SEB29313.1"/>
    <property type="molecule type" value="Genomic_DNA"/>
</dbReference>
<reference evidence="4" key="1">
    <citation type="submission" date="2016-10" db="EMBL/GenBank/DDBJ databases">
        <authorList>
            <person name="Varghese N."/>
            <person name="Submissions S."/>
        </authorList>
    </citation>
    <scope>NUCLEOTIDE SEQUENCE [LARGE SCALE GENOMIC DNA]</scope>
    <source>
        <strain evidence="4">DSM 44498</strain>
    </source>
</reference>
<proteinExistence type="predicted"/>
<accession>A0A1H4I5U9</accession>
<evidence type="ECO:0000313" key="4">
    <source>
        <dbReference type="Proteomes" id="UP000183561"/>
    </source>
</evidence>
<feature type="coiled-coil region" evidence="1">
    <location>
        <begin position="36"/>
        <end position="84"/>
    </location>
</feature>
<dbReference type="AlphaFoldDB" id="A0A1H4I5U9"/>
<keyword evidence="1" id="KW-0175">Coiled coil</keyword>
<organism evidence="3 4">
    <name type="scientific">Rhodococcus koreensis</name>
    <dbReference type="NCBI Taxonomy" id="99653"/>
    <lineage>
        <taxon>Bacteria</taxon>
        <taxon>Bacillati</taxon>
        <taxon>Actinomycetota</taxon>
        <taxon>Actinomycetes</taxon>
        <taxon>Mycobacteriales</taxon>
        <taxon>Nocardiaceae</taxon>
        <taxon>Rhodococcus</taxon>
    </lineage>
</organism>
<evidence type="ECO:0000256" key="2">
    <source>
        <dbReference type="SAM" id="MobiDB-lite"/>
    </source>
</evidence>
<evidence type="ECO:0000256" key="1">
    <source>
        <dbReference type="SAM" id="Coils"/>
    </source>
</evidence>
<feature type="compositionally biased region" description="Low complexity" evidence="2">
    <location>
        <begin position="184"/>
        <end position="208"/>
    </location>
</feature>
<feature type="region of interest" description="Disordered" evidence="2">
    <location>
        <begin position="182"/>
        <end position="228"/>
    </location>
</feature>
<protein>
    <submittedName>
        <fullName evidence="3">Uncharacterized protein</fullName>
    </submittedName>
</protein>
<sequence length="228" mass="24279">MSPRCARPRACRADTLRAMATSSEAAAIRSRRLHTVKNVEENVKAARQRALEHQKRIENLAKPLNAVSEKLARLDRERDAVTAARDRRIESLQSGLEKKIEKLKADTAAKIELAKKDTESKLAELHNSQRGSEDALLLEYAQAVVQFSFGGSNADLATVLGVPQKEAKELIVSSTADLEKAGISASRPADAAPAANSSAPAAEQPAPATEDKDAAQTAPVDAPALASA</sequence>
<gene>
    <name evidence="3" type="ORF">SAMN04490239_0068</name>
</gene>
<name>A0A1H4I5U9_9NOCA</name>